<evidence type="ECO:0000256" key="4">
    <source>
        <dbReference type="ARBA" id="ARBA00023002"/>
    </source>
</evidence>
<evidence type="ECO:0000256" key="5">
    <source>
        <dbReference type="ARBA" id="ARBA00023004"/>
    </source>
</evidence>
<dbReference type="Pfam" id="PF00067">
    <property type="entry name" value="p450"/>
    <property type="match status" value="1"/>
</dbReference>
<comment type="cofactor">
    <cofactor evidence="7">
        <name>heme</name>
        <dbReference type="ChEBI" id="CHEBI:30413"/>
    </cofactor>
</comment>
<reference evidence="9" key="2">
    <citation type="submission" date="2023-06" db="EMBL/GenBank/DDBJ databases">
        <authorList>
            <person name="Ma L."/>
            <person name="Liu K.-W."/>
            <person name="Li Z."/>
            <person name="Hsiao Y.-Y."/>
            <person name="Qi Y."/>
            <person name="Fu T."/>
            <person name="Tang G."/>
            <person name="Zhang D."/>
            <person name="Sun W.-H."/>
            <person name="Liu D.-K."/>
            <person name="Li Y."/>
            <person name="Chen G.-Z."/>
            <person name="Liu X.-D."/>
            <person name="Liao X.-Y."/>
            <person name="Jiang Y.-T."/>
            <person name="Yu X."/>
            <person name="Hao Y."/>
            <person name="Huang J."/>
            <person name="Zhao X.-W."/>
            <person name="Ke S."/>
            <person name="Chen Y.-Y."/>
            <person name="Wu W.-L."/>
            <person name="Hsu J.-L."/>
            <person name="Lin Y.-F."/>
            <person name="Huang M.-D."/>
            <person name="Li C.-Y."/>
            <person name="Huang L."/>
            <person name="Wang Z.-W."/>
            <person name="Zhao X."/>
            <person name="Zhong W.-Y."/>
            <person name="Peng D.-H."/>
            <person name="Ahmad S."/>
            <person name="Lan S."/>
            <person name="Zhang J.-S."/>
            <person name="Tsai W.-C."/>
            <person name="Van De Peer Y."/>
            <person name="Liu Z.-J."/>
        </authorList>
    </citation>
    <scope>NUCLEOTIDE SEQUENCE</scope>
    <source>
        <strain evidence="9">CP</strain>
        <tissue evidence="9">Leaves</tissue>
    </source>
</reference>
<comment type="similarity">
    <text evidence="1 8">Belongs to the cytochrome P450 family.</text>
</comment>
<evidence type="ECO:0000256" key="7">
    <source>
        <dbReference type="PIRSR" id="PIRSR602401-1"/>
    </source>
</evidence>
<sequence>MRVFINAWAIGRDPEKWENPEEFYPERFANNSSVDFKGNDFELIPFGAGQRRCPGIHFANSAINLALASLLRHFDWELPYGRRGEELDMEEGSGIAVHLKSRLVVIAKSRFA</sequence>
<keyword evidence="10" id="KW-1185">Reference proteome</keyword>
<dbReference type="InterPro" id="IPR052306">
    <property type="entry name" value="CYP450_71D"/>
</dbReference>
<dbReference type="PROSITE" id="PS00086">
    <property type="entry name" value="CYTOCHROME_P450"/>
    <property type="match status" value="1"/>
</dbReference>
<name>A0AAV9F255_ACOCL</name>
<dbReference type="InterPro" id="IPR017972">
    <property type="entry name" value="Cyt_P450_CS"/>
</dbReference>
<dbReference type="GO" id="GO:0005506">
    <property type="term" value="F:iron ion binding"/>
    <property type="evidence" value="ECO:0007669"/>
    <property type="project" value="InterPro"/>
</dbReference>
<evidence type="ECO:0000313" key="9">
    <source>
        <dbReference type="EMBL" id="KAK1319274.1"/>
    </source>
</evidence>
<dbReference type="Proteomes" id="UP001180020">
    <property type="component" value="Unassembled WGS sequence"/>
</dbReference>
<dbReference type="InterPro" id="IPR002401">
    <property type="entry name" value="Cyt_P450_E_grp-I"/>
</dbReference>
<proteinExistence type="inferred from homology"/>
<dbReference type="PRINTS" id="PR00463">
    <property type="entry name" value="EP450I"/>
</dbReference>
<evidence type="ECO:0000256" key="2">
    <source>
        <dbReference type="ARBA" id="ARBA00022617"/>
    </source>
</evidence>
<evidence type="ECO:0000313" key="10">
    <source>
        <dbReference type="Proteomes" id="UP001180020"/>
    </source>
</evidence>
<keyword evidence="4 8" id="KW-0560">Oxidoreductase</keyword>
<gene>
    <name evidence="9" type="primary">CYP71A1</name>
    <name evidence="9" type="ORF">QJS10_CPB04g01590</name>
</gene>
<evidence type="ECO:0000256" key="3">
    <source>
        <dbReference type="ARBA" id="ARBA00022723"/>
    </source>
</evidence>
<keyword evidence="3 7" id="KW-0479">Metal-binding</keyword>
<dbReference type="EMBL" id="JAUJYO010000004">
    <property type="protein sequence ID" value="KAK1319274.1"/>
    <property type="molecule type" value="Genomic_DNA"/>
</dbReference>
<evidence type="ECO:0000256" key="6">
    <source>
        <dbReference type="ARBA" id="ARBA00023033"/>
    </source>
</evidence>
<dbReference type="GO" id="GO:0004497">
    <property type="term" value="F:monooxygenase activity"/>
    <property type="evidence" value="ECO:0007669"/>
    <property type="project" value="UniProtKB-KW"/>
</dbReference>
<feature type="binding site" description="axial binding residue" evidence="7">
    <location>
        <position position="53"/>
    </location>
    <ligand>
        <name>heme</name>
        <dbReference type="ChEBI" id="CHEBI:30413"/>
    </ligand>
    <ligandPart>
        <name>Fe</name>
        <dbReference type="ChEBI" id="CHEBI:18248"/>
    </ligandPart>
</feature>
<dbReference type="SUPFAM" id="SSF48264">
    <property type="entry name" value="Cytochrome P450"/>
    <property type="match status" value="1"/>
</dbReference>
<dbReference type="InterPro" id="IPR001128">
    <property type="entry name" value="Cyt_P450"/>
</dbReference>
<reference evidence="9" key="1">
    <citation type="journal article" date="2023" name="Nat. Commun.">
        <title>Diploid and tetraploid genomes of Acorus and the evolution of monocots.</title>
        <authorList>
            <person name="Ma L."/>
            <person name="Liu K.W."/>
            <person name="Li Z."/>
            <person name="Hsiao Y.Y."/>
            <person name="Qi Y."/>
            <person name="Fu T."/>
            <person name="Tang G.D."/>
            <person name="Zhang D."/>
            <person name="Sun W.H."/>
            <person name="Liu D.K."/>
            <person name="Li Y."/>
            <person name="Chen G.Z."/>
            <person name="Liu X.D."/>
            <person name="Liao X.Y."/>
            <person name="Jiang Y.T."/>
            <person name="Yu X."/>
            <person name="Hao Y."/>
            <person name="Huang J."/>
            <person name="Zhao X.W."/>
            <person name="Ke S."/>
            <person name="Chen Y.Y."/>
            <person name="Wu W.L."/>
            <person name="Hsu J.L."/>
            <person name="Lin Y.F."/>
            <person name="Huang M.D."/>
            <person name="Li C.Y."/>
            <person name="Huang L."/>
            <person name="Wang Z.W."/>
            <person name="Zhao X."/>
            <person name="Zhong W.Y."/>
            <person name="Peng D.H."/>
            <person name="Ahmad S."/>
            <person name="Lan S."/>
            <person name="Zhang J.S."/>
            <person name="Tsai W.C."/>
            <person name="Van de Peer Y."/>
            <person name="Liu Z.J."/>
        </authorList>
    </citation>
    <scope>NUCLEOTIDE SEQUENCE</scope>
    <source>
        <strain evidence="9">CP</strain>
    </source>
</reference>
<accession>A0AAV9F255</accession>
<evidence type="ECO:0000256" key="1">
    <source>
        <dbReference type="ARBA" id="ARBA00010617"/>
    </source>
</evidence>
<protein>
    <submittedName>
        <fullName evidence="9">Cytochrome P450 71A1</fullName>
    </submittedName>
</protein>
<organism evidence="9 10">
    <name type="scientific">Acorus calamus</name>
    <name type="common">Sweet flag</name>
    <dbReference type="NCBI Taxonomy" id="4465"/>
    <lineage>
        <taxon>Eukaryota</taxon>
        <taxon>Viridiplantae</taxon>
        <taxon>Streptophyta</taxon>
        <taxon>Embryophyta</taxon>
        <taxon>Tracheophyta</taxon>
        <taxon>Spermatophyta</taxon>
        <taxon>Magnoliopsida</taxon>
        <taxon>Liliopsida</taxon>
        <taxon>Acoraceae</taxon>
        <taxon>Acorus</taxon>
    </lineage>
</organism>
<evidence type="ECO:0000256" key="8">
    <source>
        <dbReference type="RuleBase" id="RU000461"/>
    </source>
</evidence>
<dbReference type="AlphaFoldDB" id="A0AAV9F255"/>
<comment type="caution">
    <text evidence="9">The sequence shown here is derived from an EMBL/GenBank/DDBJ whole genome shotgun (WGS) entry which is preliminary data.</text>
</comment>
<dbReference type="GO" id="GO:0020037">
    <property type="term" value="F:heme binding"/>
    <property type="evidence" value="ECO:0007669"/>
    <property type="project" value="InterPro"/>
</dbReference>
<dbReference type="InterPro" id="IPR036396">
    <property type="entry name" value="Cyt_P450_sf"/>
</dbReference>
<keyword evidence="5 7" id="KW-0408">Iron</keyword>
<dbReference type="Gene3D" id="1.10.630.10">
    <property type="entry name" value="Cytochrome P450"/>
    <property type="match status" value="1"/>
</dbReference>
<keyword evidence="2 7" id="KW-0349">Heme</keyword>
<dbReference type="PANTHER" id="PTHR47953">
    <property type="entry name" value="OS08G0105600 PROTEIN"/>
    <property type="match status" value="1"/>
</dbReference>
<dbReference type="GO" id="GO:0016705">
    <property type="term" value="F:oxidoreductase activity, acting on paired donors, with incorporation or reduction of molecular oxygen"/>
    <property type="evidence" value="ECO:0007669"/>
    <property type="project" value="InterPro"/>
</dbReference>
<dbReference type="PANTHER" id="PTHR47953:SF1">
    <property type="entry name" value="CYTOCHROME P450 71A9"/>
    <property type="match status" value="1"/>
</dbReference>
<keyword evidence="6 8" id="KW-0503">Monooxygenase</keyword>